<proteinExistence type="predicted"/>
<name>A0AAW2GUP2_9HYME</name>
<dbReference type="Proteomes" id="UP001430953">
    <property type="component" value="Unassembled WGS sequence"/>
</dbReference>
<evidence type="ECO:0000256" key="1">
    <source>
        <dbReference type="SAM" id="SignalP"/>
    </source>
</evidence>
<feature type="chain" id="PRO_5043598526" evidence="1">
    <location>
        <begin position="24"/>
        <end position="389"/>
    </location>
</feature>
<organism evidence="2 3">
    <name type="scientific">Cardiocondyla obscurior</name>
    <dbReference type="NCBI Taxonomy" id="286306"/>
    <lineage>
        <taxon>Eukaryota</taxon>
        <taxon>Metazoa</taxon>
        <taxon>Ecdysozoa</taxon>
        <taxon>Arthropoda</taxon>
        <taxon>Hexapoda</taxon>
        <taxon>Insecta</taxon>
        <taxon>Pterygota</taxon>
        <taxon>Neoptera</taxon>
        <taxon>Endopterygota</taxon>
        <taxon>Hymenoptera</taxon>
        <taxon>Apocrita</taxon>
        <taxon>Aculeata</taxon>
        <taxon>Formicoidea</taxon>
        <taxon>Formicidae</taxon>
        <taxon>Myrmicinae</taxon>
        <taxon>Cardiocondyla</taxon>
    </lineage>
</organism>
<protein>
    <submittedName>
        <fullName evidence="2">Uncharacterized protein</fullName>
    </submittedName>
</protein>
<gene>
    <name evidence="2" type="ORF">PUN28_002520</name>
</gene>
<keyword evidence="3" id="KW-1185">Reference proteome</keyword>
<evidence type="ECO:0000313" key="3">
    <source>
        <dbReference type="Proteomes" id="UP001430953"/>
    </source>
</evidence>
<dbReference type="EMBL" id="JADYXP020000002">
    <property type="protein sequence ID" value="KAL0130988.1"/>
    <property type="molecule type" value="Genomic_DNA"/>
</dbReference>
<dbReference type="AlphaFoldDB" id="A0AAW2GUP2"/>
<feature type="signal peptide" evidence="1">
    <location>
        <begin position="1"/>
        <end position="23"/>
    </location>
</feature>
<keyword evidence="1" id="KW-0732">Signal</keyword>
<sequence>MFSYRGLFQLSAVSISLLSTVLAEISKYQYTSDNDVAVKSSLINLNDKYQVNTPRVVRVYTQDSYPDNLSVPSEVFERLLEPKKLIVLPTREDLHLLTQLYDYPHMFPNAINPQYAIIYMGPKLIGHPRNNDYGYRVYAYKLKPEESLKAWSEKISFARFAPSSRWERSDLPPFIAVSQPTTKIDQNDDFGCISEYGKPPSPCITPPLVFGIMSLRTRTDLPNHHTFVSNMVPKTQQQAWPARDQRYFKEYDGSLNLEESYYPFASQQDSVNDYSGKYRDSQGNKQPSEENMAKLMQLMTSLNFLRPGEYFTRVILPKVPVVTQNRQAEHREEIPLQDDARYRQVVMIQDEPNIEKVLTYWPVTMLGLPILLPKKKHESPAELAIRITN</sequence>
<comment type="caution">
    <text evidence="2">The sequence shown here is derived from an EMBL/GenBank/DDBJ whole genome shotgun (WGS) entry which is preliminary data.</text>
</comment>
<accession>A0AAW2GUP2</accession>
<reference evidence="2 3" key="1">
    <citation type="submission" date="2023-03" db="EMBL/GenBank/DDBJ databases">
        <title>High recombination rates correlate with genetic variation in Cardiocondyla obscurior ants.</title>
        <authorList>
            <person name="Errbii M."/>
        </authorList>
    </citation>
    <scope>NUCLEOTIDE SEQUENCE [LARGE SCALE GENOMIC DNA]</scope>
    <source>
        <strain evidence="2">Alpha-2009</strain>
        <tissue evidence="2">Whole body</tissue>
    </source>
</reference>
<evidence type="ECO:0000313" key="2">
    <source>
        <dbReference type="EMBL" id="KAL0130988.1"/>
    </source>
</evidence>